<feature type="domain" description="GH29D-like beta-sandwich" evidence="4">
    <location>
        <begin position="383"/>
        <end position="448"/>
    </location>
</feature>
<keyword evidence="6" id="KW-1185">Reference proteome</keyword>
<keyword evidence="1" id="KW-0802">TPR repeat</keyword>
<protein>
    <submittedName>
        <fullName evidence="5">Tetratricopeptide repeat-containing protein</fullName>
    </submittedName>
</protein>
<reference evidence="6" key="1">
    <citation type="submission" date="2017-07" db="EMBL/GenBank/DDBJ databases">
        <authorList>
            <person name="Varghese N."/>
            <person name="Submissions S."/>
        </authorList>
    </citation>
    <scope>NUCLEOTIDE SEQUENCE [LARGE SCALE GENOMIC DNA]</scope>
    <source>
        <strain evidence="6">NLAE-zl-C134</strain>
    </source>
</reference>
<evidence type="ECO:0000256" key="2">
    <source>
        <dbReference type="SAM" id="MobiDB-lite"/>
    </source>
</evidence>
<feature type="compositionally biased region" description="Polar residues" evidence="2">
    <location>
        <begin position="88"/>
        <end position="136"/>
    </location>
</feature>
<dbReference type="Pfam" id="PF14559">
    <property type="entry name" value="TPR_19"/>
    <property type="match status" value="1"/>
</dbReference>
<accession>A0A316A605</accession>
<proteinExistence type="predicted"/>
<feature type="transmembrane region" description="Helical" evidence="3">
    <location>
        <begin position="163"/>
        <end position="182"/>
    </location>
</feature>
<dbReference type="Proteomes" id="UP000254051">
    <property type="component" value="Unassembled WGS sequence"/>
</dbReference>
<organism evidence="5 6">
    <name type="scientific">Faecalicatena contorta</name>
    <dbReference type="NCBI Taxonomy" id="39482"/>
    <lineage>
        <taxon>Bacteria</taxon>
        <taxon>Bacillati</taxon>
        <taxon>Bacillota</taxon>
        <taxon>Clostridia</taxon>
        <taxon>Lachnospirales</taxon>
        <taxon>Lachnospiraceae</taxon>
        <taxon>Faecalicatena</taxon>
    </lineage>
</organism>
<feature type="repeat" description="TPR" evidence="1">
    <location>
        <begin position="220"/>
        <end position="253"/>
    </location>
</feature>
<keyword evidence="3" id="KW-1133">Transmembrane helix</keyword>
<feature type="compositionally biased region" description="Basic and acidic residues" evidence="2">
    <location>
        <begin position="137"/>
        <end position="146"/>
    </location>
</feature>
<evidence type="ECO:0000256" key="3">
    <source>
        <dbReference type="SAM" id="Phobius"/>
    </source>
</evidence>
<evidence type="ECO:0000259" key="4">
    <source>
        <dbReference type="Pfam" id="PF13290"/>
    </source>
</evidence>
<dbReference type="EMBL" id="UHJJ01000001">
    <property type="protein sequence ID" value="SUQ12678.1"/>
    <property type="molecule type" value="Genomic_DNA"/>
</dbReference>
<dbReference type="Pfam" id="PF13290">
    <property type="entry name" value="CHB_HEX_C_1"/>
    <property type="match status" value="2"/>
</dbReference>
<evidence type="ECO:0000313" key="6">
    <source>
        <dbReference type="Proteomes" id="UP000254051"/>
    </source>
</evidence>
<dbReference type="OrthoDB" id="9802197at2"/>
<evidence type="ECO:0000313" key="5">
    <source>
        <dbReference type="EMBL" id="SUQ12678.1"/>
    </source>
</evidence>
<name>A0A316A605_9FIRM</name>
<dbReference type="InterPro" id="IPR019734">
    <property type="entry name" value="TPR_rpt"/>
</dbReference>
<feature type="region of interest" description="Disordered" evidence="2">
    <location>
        <begin position="87"/>
        <end position="146"/>
    </location>
</feature>
<dbReference type="PROSITE" id="PS50005">
    <property type="entry name" value="TPR"/>
    <property type="match status" value="1"/>
</dbReference>
<dbReference type="Gene3D" id="1.25.40.10">
    <property type="entry name" value="Tetratricopeptide repeat domain"/>
    <property type="match status" value="1"/>
</dbReference>
<dbReference type="RefSeq" id="WP_109708679.1">
    <property type="nucleotide sequence ID" value="NZ_QGDS01000001.1"/>
</dbReference>
<gene>
    <name evidence="5" type="ORF">SAMN05216529_101575</name>
</gene>
<keyword evidence="3" id="KW-0812">Transmembrane</keyword>
<sequence length="458" mass="51053">MRCTHCGAMIPDDMLYCPECEMEVQIVPDYNPLEDVLAREVKGSIEDATRQIRTDDIRRIRRGESQEYSNSTRVLSQGEMDEIRTRRNASMRQGQQPRRTSSGSARQTGRMSTGSVHQTGRMSTGSVRQNTGSVRQSRSEAEEKRRQQIARKKRLAKKRRKRALIILLVFVILAGVFGFVLYQNSYEGQMGKGNQALQSGEYTAAENHFNNAISKNGKKAEAYTGLSKIYIQQEDLDKAEAVFLTAISSQPSNVELYKAAIHFYEDTKQLIKVSELLDDCEDDDVLLGVQSYISKAPEFSLEEGTYSEVQEVSLNSSGQTVYYTTDGSEPDTSSTEYTEPILLKEGETTIKAVSINKKKIPSLTVSKVYTIDIPVADAPAVTPSTGQYDTATQITINIPEGYKAYYTIDGTNPTDASTLYEGPIDMPPGQTMFSAVLVNKQGKYTQVTKRNYVLELAD</sequence>
<dbReference type="InterPro" id="IPR011990">
    <property type="entry name" value="TPR-like_helical_dom_sf"/>
</dbReference>
<keyword evidence="3" id="KW-0472">Membrane</keyword>
<dbReference type="SUPFAM" id="SSF48452">
    <property type="entry name" value="TPR-like"/>
    <property type="match status" value="1"/>
</dbReference>
<dbReference type="AlphaFoldDB" id="A0A316A605"/>
<feature type="domain" description="GH29D-like beta-sandwich" evidence="4">
    <location>
        <begin position="302"/>
        <end position="365"/>
    </location>
</feature>
<evidence type="ECO:0000256" key="1">
    <source>
        <dbReference type="PROSITE-ProRule" id="PRU00339"/>
    </source>
</evidence>
<dbReference type="InterPro" id="IPR059177">
    <property type="entry name" value="GH29D-like_dom"/>
</dbReference>
<dbReference type="SMART" id="SM00028">
    <property type="entry name" value="TPR"/>
    <property type="match status" value="2"/>
</dbReference>